<dbReference type="EMBL" id="JAUHTR010000009">
    <property type="protein sequence ID" value="MDN4526044.1"/>
    <property type="molecule type" value="Genomic_DNA"/>
</dbReference>
<name>A0ABT8HZ36_9BACL</name>
<dbReference type="GO" id="GO:0003677">
    <property type="term" value="F:DNA binding"/>
    <property type="evidence" value="ECO:0007669"/>
    <property type="project" value="UniProtKB-KW"/>
</dbReference>
<keyword evidence="1" id="KW-0238">DNA-binding</keyword>
<reference evidence="1" key="1">
    <citation type="submission" date="2023-07" db="EMBL/GenBank/DDBJ databases">
        <title>Fictibacillus sp. isolated from freshwater pond.</title>
        <authorList>
            <person name="Kirdat K."/>
            <person name="Bhat A."/>
            <person name="Mourya A."/>
            <person name="Yadav A."/>
        </authorList>
    </citation>
    <scope>NUCLEOTIDE SEQUENCE</scope>
    <source>
        <strain evidence="1">NE201</strain>
    </source>
</reference>
<dbReference type="Gene3D" id="3.90.1150.30">
    <property type="match status" value="1"/>
</dbReference>
<dbReference type="InterPro" id="IPR058532">
    <property type="entry name" value="YjbR/MT2646/Rv2570-like"/>
</dbReference>
<dbReference type="Pfam" id="PF04237">
    <property type="entry name" value="YjbR"/>
    <property type="match status" value="1"/>
</dbReference>
<dbReference type="InterPro" id="IPR038056">
    <property type="entry name" value="YjbR-like_sf"/>
</dbReference>
<evidence type="ECO:0000313" key="1">
    <source>
        <dbReference type="EMBL" id="MDN4526044.1"/>
    </source>
</evidence>
<protein>
    <submittedName>
        <fullName evidence="1">MmcQ/YjbR family DNA-binding protein</fullName>
    </submittedName>
</protein>
<comment type="caution">
    <text evidence="1">The sequence shown here is derived from an EMBL/GenBank/DDBJ whole genome shotgun (WGS) entry which is preliminary data.</text>
</comment>
<sequence length="126" mass="14742">MSVHKKVVSESGLRMLKNVREICIVLPETLEHIDGFGHTSFRVRDKPFVIMGENEQGTSLAIKTLHETQEILLQEERFFRPAYIGQHGWTAIYHSEEFNWSEMKSLIFEAYCRTAPKRLINMVHDH</sequence>
<evidence type="ECO:0000313" key="2">
    <source>
        <dbReference type="Proteomes" id="UP001172721"/>
    </source>
</evidence>
<gene>
    <name evidence="1" type="ORF">QYB97_16285</name>
</gene>
<accession>A0ABT8HZ36</accession>
<dbReference type="RefSeq" id="WP_301167078.1">
    <property type="nucleotide sequence ID" value="NZ_JAUHTR010000009.1"/>
</dbReference>
<dbReference type="SUPFAM" id="SSF142906">
    <property type="entry name" value="YjbR-like"/>
    <property type="match status" value="1"/>
</dbReference>
<dbReference type="Proteomes" id="UP001172721">
    <property type="component" value="Unassembled WGS sequence"/>
</dbReference>
<keyword evidence="2" id="KW-1185">Reference proteome</keyword>
<organism evidence="1 2">
    <name type="scientific">Fictibacillus fluitans</name>
    <dbReference type="NCBI Taxonomy" id="3058422"/>
    <lineage>
        <taxon>Bacteria</taxon>
        <taxon>Bacillati</taxon>
        <taxon>Bacillota</taxon>
        <taxon>Bacilli</taxon>
        <taxon>Bacillales</taxon>
        <taxon>Fictibacillaceae</taxon>
        <taxon>Fictibacillus</taxon>
    </lineage>
</organism>
<proteinExistence type="predicted"/>